<dbReference type="EMBL" id="LVHI01000015">
    <property type="protein sequence ID" value="OAK53823.1"/>
    <property type="molecule type" value="Genomic_DNA"/>
</dbReference>
<protein>
    <submittedName>
        <fullName evidence="2">Uncharacterized protein</fullName>
    </submittedName>
</protein>
<evidence type="ECO:0000313" key="3">
    <source>
        <dbReference type="Proteomes" id="UP000077519"/>
    </source>
</evidence>
<proteinExistence type="predicted"/>
<organism evidence="2 3">
    <name type="scientific">Rhodococcoides kyotonense</name>
    <dbReference type="NCBI Taxonomy" id="398843"/>
    <lineage>
        <taxon>Bacteria</taxon>
        <taxon>Bacillati</taxon>
        <taxon>Actinomycetota</taxon>
        <taxon>Actinomycetes</taxon>
        <taxon>Mycobacteriales</taxon>
        <taxon>Nocardiaceae</taxon>
        <taxon>Rhodococcoides</taxon>
    </lineage>
</organism>
<evidence type="ECO:0000313" key="2">
    <source>
        <dbReference type="EMBL" id="OAK53823.1"/>
    </source>
</evidence>
<accession>A0A177YE64</accession>
<feature type="coiled-coil region" evidence="1">
    <location>
        <begin position="41"/>
        <end position="68"/>
    </location>
</feature>
<name>A0A177YE64_9NOCA</name>
<evidence type="ECO:0000256" key="1">
    <source>
        <dbReference type="SAM" id="Coils"/>
    </source>
</evidence>
<keyword evidence="3" id="KW-1185">Reference proteome</keyword>
<dbReference type="AlphaFoldDB" id="A0A177YE64"/>
<gene>
    <name evidence="2" type="ORF">A3K89_22155</name>
</gene>
<reference evidence="2 3" key="1">
    <citation type="submission" date="2016-03" db="EMBL/GenBank/DDBJ databases">
        <title>Genome sequence of Rhodococcus kyotonensis KB10.</title>
        <authorList>
            <person name="Jeong H."/>
            <person name="Hong C.E."/>
            <person name="Jo S.H."/>
            <person name="Park J.M."/>
        </authorList>
    </citation>
    <scope>NUCLEOTIDE SEQUENCE [LARGE SCALE GENOMIC DNA]</scope>
    <source>
        <strain evidence="2 3">KB10</strain>
    </source>
</reference>
<sequence length="89" mass="9858">MQPLQAKAFQAETVRNAALEFEEGLVREIDAASEAGDEVEVARLLEEHQRAEAALEAAEDELVSAEGEISAAATFWYEEDEDEDEDEDD</sequence>
<keyword evidence="1" id="KW-0175">Coiled coil</keyword>
<comment type="caution">
    <text evidence="2">The sequence shown here is derived from an EMBL/GenBank/DDBJ whole genome shotgun (WGS) entry which is preliminary data.</text>
</comment>
<dbReference type="Proteomes" id="UP000077519">
    <property type="component" value="Unassembled WGS sequence"/>
</dbReference>